<dbReference type="Proteomes" id="UP000001075">
    <property type="component" value="Unassembled WGS sequence"/>
</dbReference>
<proteinExistence type="predicted"/>
<protein>
    <submittedName>
        <fullName evidence="2">Uncharacterized protein</fullName>
    </submittedName>
</protein>
<accession>G3H4F7</accession>
<organism evidence="2 3">
    <name type="scientific">Cricetulus griseus</name>
    <name type="common">Chinese hamster</name>
    <name type="synonym">Cricetulus barabensis griseus</name>
    <dbReference type="NCBI Taxonomy" id="10029"/>
    <lineage>
        <taxon>Eukaryota</taxon>
        <taxon>Metazoa</taxon>
        <taxon>Chordata</taxon>
        <taxon>Craniata</taxon>
        <taxon>Vertebrata</taxon>
        <taxon>Euteleostomi</taxon>
        <taxon>Mammalia</taxon>
        <taxon>Eutheria</taxon>
        <taxon>Euarchontoglires</taxon>
        <taxon>Glires</taxon>
        <taxon>Rodentia</taxon>
        <taxon>Myomorpha</taxon>
        <taxon>Muroidea</taxon>
        <taxon>Cricetidae</taxon>
        <taxon>Cricetinae</taxon>
        <taxon>Cricetulus</taxon>
    </lineage>
</organism>
<dbReference type="InParanoid" id="G3H4F7"/>
<dbReference type="AlphaFoldDB" id="G3H4F7"/>
<dbReference type="EMBL" id="JH000137">
    <property type="protein sequence ID" value="EGV97499.1"/>
    <property type="molecule type" value="Genomic_DNA"/>
</dbReference>
<evidence type="ECO:0000313" key="2">
    <source>
        <dbReference type="EMBL" id="EGV97499.1"/>
    </source>
</evidence>
<sequence length="63" mass="6872">MVLCKGVESGLSRQNLSEKAGRVVCAHVPSTSEGETEGPWGPVARQPRMTVQRDEREHPSISI</sequence>
<gene>
    <name evidence="2" type="ORF">I79_005158</name>
</gene>
<feature type="region of interest" description="Disordered" evidence="1">
    <location>
        <begin position="29"/>
        <end position="63"/>
    </location>
</feature>
<reference evidence="3" key="1">
    <citation type="journal article" date="2011" name="Nat. Biotechnol.">
        <title>The genomic sequence of the Chinese hamster ovary (CHO)-K1 cell line.</title>
        <authorList>
            <person name="Xu X."/>
            <person name="Nagarajan H."/>
            <person name="Lewis N.E."/>
            <person name="Pan S."/>
            <person name="Cai Z."/>
            <person name="Liu X."/>
            <person name="Chen W."/>
            <person name="Xie M."/>
            <person name="Wang W."/>
            <person name="Hammond S."/>
            <person name="Andersen M.R."/>
            <person name="Neff N."/>
            <person name="Passarelli B."/>
            <person name="Koh W."/>
            <person name="Fan H.C."/>
            <person name="Wang J."/>
            <person name="Gui Y."/>
            <person name="Lee K.H."/>
            <person name="Betenbaugh M.J."/>
            <person name="Quake S.R."/>
            <person name="Famili I."/>
            <person name="Palsson B.O."/>
            <person name="Wang J."/>
        </authorList>
    </citation>
    <scope>NUCLEOTIDE SEQUENCE [LARGE SCALE GENOMIC DNA]</scope>
    <source>
        <strain evidence="3">CHO K1 cell line</strain>
    </source>
</reference>
<feature type="compositionally biased region" description="Basic and acidic residues" evidence="1">
    <location>
        <begin position="51"/>
        <end position="63"/>
    </location>
</feature>
<evidence type="ECO:0000313" key="3">
    <source>
        <dbReference type="Proteomes" id="UP000001075"/>
    </source>
</evidence>
<evidence type="ECO:0000256" key="1">
    <source>
        <dbReference type="SAM" id="MobiDB-lite"/>
    </source>
</evidence>
<name>G3H4F7_CRIGR</name>